<evidence type="ECO:0000256" key="1">
    <source>
        <dbReference type="SAM" id="MobiDB-lite"/>
    </source>
</evidence>
<comment type="caution">
    <text evidence="2">The sequence shown here is derived from an EMBL/GenBank/DDBJ whole genome shotgun (WGS) entry which is preliminary data.</text>
</comment>
<organism evidence="2 3">
    <name type="scientific">Dactylosporangium cerinum</name>
    <dbReference type="NCBI Taxonomy" id="1434730"/>
    <lineage>
        <taxon>Bacteria</taxon>
        <taxon>Bacillati</taxon>
        <taxon>Actinomycetota</taxon>
        <taxon>Actinomycetes</taxon>
        <taxon>Micromonosporales</taxon>
        <taxon>Micromonosporaceae</taxon>
        <taxon>Dactylosporangium</taxon>
    </lineage>
</organism>
<dbReference type="EMBL" id="JBHSIU010000019">
    <property type="protein sequence ID" value="MFC4999783.1"/>
    <property type="molecule type" value="Genomic_DNA"/>
</dbReference>
<protein>
    <submittedName>
        <fullName evidence="2">Outer membrane lipoprotein carrier protein LolA</fullName>
    </submittedName>
</protein>
<dbReference type="RefSeq" id="WP_380116334.1">
    <property type="nucleotide sequence ID" value="NZ_JBHSIU010000019.1"/>
</dbReference>
<evidence type="ECO:0000313" key="3">
    <source>
        <dbReference type="Proteomes" id="UP001595912"/>
    </source>
</evidence>
<sequence>MSKFTSRPVLRWAVPAVAAVAVVGAGVAAKTLAVAAEPNLPPRTAAQLLVDLQTAQLDGLSGTVVERADLGLPALPSLLGEQSSELTSLVSGKHTLRVWYSGPDKARVSLLGTQGQSDIIHNGVDTWTWNSKSGSAKHFKGNAEQDPTAKGPGAVPSEIPKTPQEAADLALKAIDPTTQISVGTSAKIAGRDAYELILRPRDTASLVGQVRLAIDAKEKLPLRVQVLAKGQSNPAFEVTFTQVSFARPDDSQFVFNPPAGTKVEEADPAKAGAEGQPKVDESASGEKPRSTVIGTGWTSVFVLRTGTPAQAAGTDAGAAAEAKKAQDAINQLPLGNGGRTFNSKLFSVLITDDGRVLVGAVSPERLSQVAADPAAALK</sequence>
<keyword evidence="3" id="KW-1185">Reference proteome</keyword>
<dbReference type="PANTHER" id="PTHR37507:SF2">
    <property type="entry name" value="SPORULATION PROTEIN YDCC"/>
    <property type="match status" value="1"/>
</dbReference>
<dbReference type="Proteomes" id="UP001595912">
    <property type="component" value="Unassembled WGS sequence"/>
</dbReference>
<feature type="region of interest" description="Disordered" evidence="1">
    <location>
        <begin position="258"/>
        <end position="290"/>
    </location>
</feature>
<evidence type="ECO:0000313" key="2">
    <source>
        <dbReference type="EMBL" id="MFC4999783.1"/>
    </source>
</evidence>
<proteinExistence type="predicted"/>
<dbReference type="InterPro" id="IPR029046">
    <property type="entry name" value="LolA/LolB/LppX"/>
</dbReference>
<feature type="compositionally biased region" description="Basic and acidic residues" evidence="1">
    <location>
        <begin position="277"/>
        <end position="289"/>
    </location>
</feature>
<dbReference type="Gene3D" id="2.50.20.10">
    <property type="entry name" value="Lipoprotein localisation LolA/LolB/LppX"/>
    <property type="match status" value="1"/>
</dbReference>
<dbReference type="InterPro" id="IPR052944">
    <property type="entry name" value="Sporulation_related"/>
</dbReference>
<gene>
    <name evidence="2" type="ORF">ACFPIJ_18300</name>
</gene>
<dbReference type="SUPFAM" id="SSF89392">
    <property type="entry name" value="Prokaryotic lipoproteins and lipoprotein localization factors"/>
    <property type="match status" value="1"/>
</dbReference>
<reference evidence="3" key="1">
    <citation type="journal article" date="2019" name="Int. J. Syst. Evol. Microbiol.">
        <title>The Global Catalogue of Microorganisms (GCM) 10K type strain sequencing project: providing services to taxonomists for standard genome sequencing and annotation.</title>
        <authorList>
            <consortium name="The Broad Institute Genomics Platform"/>
            <consortium name="The Broad Institute Genome Sequencing Center for Infectious Disease"/>
            <person name="Wu L."/>
            <person name="Ma J."/>
        </authorList>
    </citation>
    <scope>NUCLEOTIDE SEQUENCE [LARGE SCALE GENOMIC DNA]</scope>
    <source>
        <strain evidence="3">CGMCC 4.7152</strain>
    </source>
</reference>
<keyword evidence="2" id="KW-0449">Lipoprotein</keyword>
<name>A0ABV9VWL0_9ACTN</name>
<dbReference type="PANTHER" id="PTHR37507">
    <property type="entry name" value="SPORULATION PROTEIN YDCC"/>
    <property type="match status" value="1"/>
</dbReference>
<feature type="region of interest" description="Disordered" evidence="1">
    <location>
        <begin position="132"/>
        <end position="156"/>
    </location>
</feature>
<accession>A0ABV9VWL0</accession>